<dbReference type="EMBL" id="LKCM01000115">
    <property type="protein sequence ID" value="KPQ44046.1"/>
    <property type="molecule type" value="Genomic_DNA"/>
</dbReference>
<organism evidence="1 2">
    <name type="scientific">Candidatus Methanoperedens nitratireducens</name>
    <dbReference type="NCBI Taxonomy" id="1392998"/>
    <lineage>
        <taxon>Archaea</taxon>
        <taxon>Methanobacteriati</taxon>
        <taxon>Methanobacteriota</taxon>
        <taxon>Stenosarchaea group</taxon>
        <taxon>Methanomicrobia</taxon>
        <taxon>Methanosarcinales</taxon>
        <taxon>ANME-2 cluster</taxon>
        <taxon>Candidatus Methanoperedentaceae</taxon>
        <taxon>Candidatus Methanoperedens</taxon>
    </lineage>
</organism>
<evidence type="ECO:0000313" key="2">
    <source>
        <dbReference type="Proteomes" id="UP000050360"/>
    </source>
</evidence>
<sequence>MHITLRYPRDAIKYMLNEETEMQRVRDTIENELRDFKKEKRMVDKTYIILTSQRLI</sequence>
<protein>
    <submittedName>
        <fullName evidence="1">Uncharacterized protein</fullName>
    </submittedName>
</protein>
<name>A0A0P8A7G7_9EURY</name>
<gene>
    <name evidence="1" type="ORF">MPEBLZ_01383</name>
</gene>
<dbReference type="AlphaFoldDB" id="A0A0P8A7G7"/>
<accession>A0A0P8A7G7</accession>
<comment type="caution">
    <text evidence="1">The sequence shown here is derived from an EMBL/GenBank/DDBJ whole genome shotgun (WGS) entry which is preliminary data.</text>
</comment>
<reference evidence="1 2" key="1">
    <citation type="submission" date="2015-09" db="EMBL/GenBank/DDBJ databases">
        <title>A metagenomics-based metabolic model of nitrate-dependent anaerobic oxidation of methane by Methanoperedens-like archaea.</title>
        <authorList>
            <person name="Arshad A."/>
            <person name="Speth D.R."/>
            <person name="De Graaf R.M."/>
            <person name="Op Den Camp H.J."/>
            <person name="Jetten M.S."/>
            <person name="Welte C.U."/>
        </authorList>
    </citation>
    <scope>NUCLEOTIDE SEQUENCE [LARGE SCALE GENOMIC DNA]</scope>
</reference>
<dbReference type="Proteomes" id="UP000050360">
    <property type="component" value="Unassembled WGS sequence"/>
</dbReference>
<evidence type="ECO:0000313" key="1">
    <source>
        <dbReference type="EMBL" id="KPQ44046.1"/>
    </source>
</evidence>
<proteinExistence type="predicted"/>